<accession>A0ABM9FWL9</accession>
<dbReference type="Pfam" id="PF09388">
    <property type="entry name" value="SpoOE-like"/>
    <property type="match status" value="1"/>
</dbReference>
<dbReference type="Proteomes" id="UP001154322">
    <property type="component" value="Unassembled WGS sequence"/>
</dbReference>
<comment type="caution">
    <text evidence="1">The sequence shown here is derived from an EMBL/GenBank/DDBJ whole genome shotgun (WGS) entry which is preliminary data.</text>
</comment>
<protein>
    <submittedName>
        <fullName evidence="1">Aspartyl-phosphate phosphatase Spo0E family protein</fullName>
    </submittedName>
</protein>
<dbReference type="Gene3D" id="4.10.280.10">
    <property type="entry name" value="Helix-loop-helix DNA-binding domain"/>
    <property type="match status" value="1"/>
</dbReference>
<dbReference type="SUPFAM" id="SSF140500">
    <property type="entry name" value="BAS1536-like"/>
    <property type="match status" value="1"/>
</dbReference>
<reference evidence="1" key="1">
    <citation type="submission" date="2022-06" db="EMBL/GenBank/DDBJ databases">
        <authorList>
            <person name="Dietemann V."/>
            <person name="Ory F."/>
            <person name="Dainat B."/>
            <person name="Oberhansli S."/>
        </authorList>
    </citation>
    <scope>NUCLEOTIDE SEQUENCE</scope>
    <source>
        <strain evidence="1">Ena-SAMPLE-TAB-26-04-2022-14:26:32:270-5432</strain>
    </source>
</reference>
<evidence type="ECO:0000313" key="2">
    <source>
        <dbReference type="Proteomes" id="UP001154322"/>
    </source>
</evidence>
<keyword evidence="2" id="KW-1185">Reference proteome</keyword>
<dbReference type="InterPro" id="IPR036638">
    <property type="entry name" value="HLH_DNA-bd_sf"/>
</dbReference>
<evidence type="ECO:0000313" key="1">
    <source>
        <dbReference type="EMBL" id="CAH8243565.1"/>
    </source>
</evidence>
<proteinExistence type="predicted"/>
<sequence>MNRKKNFTDDEVVSVSQELDYYLVEFLRGKCFMNKGTGN</sequence>
<gene>
    <name evidence="1" type="ORF">WJ0W_000805</name>
</gene>
<dbReference type="InterPro" id="IPR037208">
    <property type="entry name" value="Spo0E-like_sf"/>
</dbReference>
<organism evidence="1 2">
    <name type="scientific">Paenibacillus melissococcoides</name>
    <dbReference type="NCBI Taxonomy" id="2912268"/>
    <lineage>
        <taxon>Bacteria</taxon>
        <taxon>Bacillati</taxon>
        <taxon>Bacillota</taxon>
        <taxon>Bacilli</taxon>
        <taxon>Bacillales</taxon>
        <taxon>Paenibacillaceae</taxon>
        <taxon>Paenibacillus</taxon>
    </lineage>
</organism>
<name>A0ABM9FWL9_9BACL</name>
<dbReference type="EMBL" id="CALYLO010000001">
    <property type="protein sequence ID" value="CAH8243565.1"/>
    <property type="molecule type" value="Genomic_DNA"/>
</dbReference>
<dbReference type="InterPro" id="IPR018540">
    <property type="entry name" value="Spo0E-like"/>
</dbReference>